<dbReference type="Gene3D" id="3.40.50.1110">
    <property type="entry name" value="SGNH hydrolase"/>
    <property type="match status" value="1"/>
</dbReference>
<protein>
    <submittedName>
        <fullName evidence="4">Sialate O-acetylesterase</fullName>
    </submittedName>
</protein>
<dbReference type="Proteomes" id="UP000251889">
    <property type="component" value="Unassembled WGS sequence"/>
</dbReference>
<dbReference type="InterPro" id="IPR036514">
    <property type="entry name" value="SGNH_hydro_sf"/>
</dbReference>
<feature type="domain" description="Sialate O-acetylesterase" evidence="3">
    <location>
        <begin position="302"/>
        <end position="410"/>
    </location>
</feature>
<name>A0A364Y474_9BACT</name>
<accession>A0A364Y474</accession>
<feature type="region of interest" description="Disordered" evidence="2">
    <location>
        <begin position="267"/>
        <end position="286"/>
    </location>
</feature>
<keyword evidence="5" id="KW-1185">Reference proteome</keyword>
<dbReference type="PANTHER" id="PTHR22901:SF0">
    <property type="entry name" value="SIALATE O-ACETYLESTERASE"/>
    <property type="match status" value="1"/>
</dbReference>
<comment type="caution">
    <text evidence="4">The sequence shown here is derived from an EMBL/GenBank/DDBJ whole genome shotgun (WGS) entry which is preliminary data.</text>
</comment>
<dbReference type="RefSeq" id="WP_112747144.1">
    <property type="nucleotide sequence ID" value="NZ_QMFY01000005.1"/>
</dbReference>
<reference evidence="4 5" key="1">
    <citation type="submission" date="2018-06" db="EMBL/GenBank/DDBJ databases">
        <title>Chryseolinea flavus sp. nov., a member of the phylum Bacteroidetes isolated from soil.</title>
        <authorList>
            <person name="Li Y."/>
            <person name="Wang J."/>
        </authorList>
    </citation>
    <scope>NUCLEOTIDE SEQUENCE [LARGE SCALE GENOMIC DNA]</scope>
    <source>
        <strain evidence="4 5">SDU1-6</strain>
    </source>
</reference>
<dbReference type="SUPFAM" id="SSF52266">
    <property type="entry name" value="SGNH hydrolase"/>
    <property type="match status" value="1"/>
</dbReference>
<dbReference type="OrthoDB" id="9816001at2"/>
<dbReference type="InterPro" id="IPR039329">
    <property type="entry name" value="SIAE"/>
</dbReference>
<evidence type="ECO:0000313" key="5">
    <source>
        <dbReference type="Proteomes" id="UP000251889"/>
    </source>
</evidence>
<gene>
    <name evidence="4" type="ORF">DQQ10_12170</name>
</gene>
<evidence type="ECO:0000256" key="1">
    <source>
        <dbReference type="ARBA" id="ARBA00022801"/>
    </source>
</evidence>
<evidence type="ECO:0000259" key="3">
    <source>
        <dbReference type="Pfam" id="PF03629"/>
    </source>
</evidence>
<sequence length="522" mass="58039">MKGNLINSVCYSLIALLLVFTTHAFGQVKVAGVFGDHMVLQRGMPVPIWGWSQPGEQITVNFNKQKQSTVTREDGRWEMNLPAMKAGGPFSLNVNGSTTVVFRDVYIGDVWLCSGQSNMDMTVAREDRYWCGVFNEAQEVATANYPLIRVFDVPFHPTDTLQANVISSWEICSPNTVGHFSATAFFFARELYNRYKIPIGLITSAYGASTAEAWTSNEKLQSHPQLKFLLEEYAAKCNAYDTSKYAQEKYKSAYEKWKTESIAAIAAGKDKPREPKNPDPKKDQHSPAVLFNGMVAPLIPFAIKGAIWYQGESNGPTAKIYDKLMQALIENWRVAWRQGDFPFLYVQLANHQALIDQPVKDDPMVVVREMQLKNLSIANTGMVVAIDNANPGDPNDIHPKNKQEIGKRLALLARAKVYGEKNQFSGPLYSSMVIENNAIRISFNHVGKSLVIKGDILKGFAIAGQDGKFVWADARIEGKTIVVSSSTIARPVAVRYAWAKNPQANLFNDAGLPASPFRTDIE</sequence>
<dbReference type="GO" id="GO:0005975">
    <property type="term" value="P:carbohydrate metabolic process"/>
    <property type="evidence" value="ECO:0007669"/>
    <property type="project" value="TreeGrafter"/>
</dbReference>
<proteinExistence type="predicted"/>
<dbReference type="GO" id="GO:0001681">
    <property type="term" value="F:sialate O-acetylesterase activity"/>
    <property type="evidence" value="ECO:0007669"/>
    <property type="project" value="InterPro"/>
</dbReference>
<dbReference type="InterPro" id="IPR005181">
    <property type="entry name" value="SASA"/>
</dbReference>
<dbReference type="Pfam" id="PF03629">
    <property type="entry name" value="SASA"/>
    <property type="match status" value="1"/>
</dbReference>
<evidence type="ECO:0000256" key="2">
    <source>
        <dbReference type="SAM" id="MobiDB-lite"/>
    </source>
</evidence>
<feature type="compositionally biased region" description="Basic and acidic residues" evidence="2">
    <location>
        <begin position="268"/>
        <end position="285"/>
    </location>
</feature>
<dbReference type="PANTHER" id="PTHR22901">
    <property type="entry name" value="SIALATE O-ACETYLESTERASE"/>
    <property type="match status" value="1"/>
</dbReference>
<evidence type="ECO:0000313" key="4">
    <source>
        <dbReference type="EMBL" id="RAW00988.1"/>
    </source>
</evidence>
<keyword evidence="1" id="KW-0378">Hydrolase</keyword>
<dbReference type="AlphaFoldDB" id="A0A364Y474"/>
<organism evidence="4 5">
    <name type="scientific">Pseudochryseolinea flava</name>
    <dbReference type="NCBI Taxonomy" id="2059302"/>
    <lineage>
        <taxon>Bacteria</taxon>
        <taxon>Pseudomonadati</taxon>
        <taxon>Bacteroidota</taxon>
        <taxon>Cytophagia</taxon>
        <taxon>Cytophagales</taxon>
        <taxon>Fulvivirgaceae</taxon>
        <taxon>Pseudochryseolinea</taxon>
    </lineage>
</organism>
<dbReference type="EMBL" id="QMFY01000005">
    <property type="protein sequence ID" value="RAW00988.1"/>
    <property type="molecule type" value="Genomic_DNA"/>
</dbReference>